<comment type="subcellular location">
    <subcellularLocation>
        <location evidence="1">Nucleus</location>
    </subcellularLocation>
</comment>
<proteinExistence type="predicted"/>
<name>A0ABN7ATX1_9HEMI</name>
<feature type="domain" description="Transcription factor CBF/NF-Y/archaeal histone" evidence="3">
    <location>
        <begin position="92"/>
        <end position="155"/>
    </location>
</feature>
<gene>
    <name evidence="4" type="ORF">NTJ_08461</name>
</gene>
<evidence type="ECO:0000256" key="1">
    <source>
        <dbReference type="ARBA" id="ARBA00004123"/>
    </source>
</evidence>
<dbReference type="SUPFAM" id="SSF47113">
    <property type="entry name" value="Histone-fold"/>
    <property type="match status" value="1"/>
</dbReference>
<evidence type="ECO:0000259" key="3">
    <source>
        <dbReference type="Pfam" id="PF00808"/>
    </source>
</evidence>
<keyword evidence="5" id="KW-1185">Reference proteome</keyword>
<dbReference type="InterPro" id="IPR009072">
    <property type="entry name" value="Histone-fold"/>
</dbReference>
<organism evidence="4 5">
    <name type="scientific">Nesidiocoris tenuis</name>
    <dbReference type="NCBI Taxonomy" id="355587"/>
    <lineage>
        <taxon>Eukaryota</taxon>
        <taxon>Metazoa</taxon>
        <taxon>Ecdysozoa</taxon>
        <taxon>Arthropoda</taxon>
        <taxon>Hexapoda</taxon>
        <taxon>Insecta</taxon>
        <taxon>Pterygota</taxon>
        <taxon>Neoptera</taxon>
        <taxon>Paraneoptera</taxon>
        <taxon>Hemiptera</taxon>
        <taxon>Heteroptera</taxon>
        <taxon>Panheteroptera</taxon>
        <taxon>Cimicomorpha</taxon>
        <taxon>Miridae</taxon>
        <taxon>Dicyphina</taxon>
        <taxon>Nesidiocoris</taxon>
    </lineage>
</organism>
<evidence type="ECO:0000256" key="2">
    <source>
        <dbReference type="ARBA" id="ARBA00023242"/>
    </source>
</evidence>
<dbReference type="EMBL" id="AP028914">
    <property type="protein sequence ID" value="BES95652.1"/>
    <property type="molecule type" value="Genomic_DNA"/>
</dbReference>
<keyword evidence="2" id="KW-0539">Nucleus</keyword>
<accession>A0ABN7ATX1</accession>
<evidence type="ECO:0000313" key="5">
    <source>
        <dbReference type="Proteomes" id="UP001307889"/>
    </source>
</evidence>
<dbReference type="PANTHER" id="PTHR10252">
    <property type="entry name" value="HISTONE-LIKE TRANSCRIPTION FACTOR CCAAT-RELATED"/>
    <property type="match status" value="1"/>
</dbReference>
<protein>
    <submittedName>
        <fullName evidence="4">DNA polymerase epsilon subunit</fullName>
    </submittedName>
</protein>
<dbReference type="InterPro" id="IPR050568">
    <property type="entry name" value="Transcr_DNA_Rep_Reg"/>
</dbReference>
<reference evidence="4 5" key="1">
    <citation type="submission" date="2023-09" db="EMBL/GenBank/DDBJ databases">
        <title>Nesidiocoris tenuis whole genome shotgun sequence.</title>
        <authorList>
            <person name="Shibata T."/>
            <person name="Shimoda M."/>
            <person name="Kobayashi T."/>
            <person name="Uehara T."/>
        </authorList>
    </citation>
    <scope>NUCLEOTIDE SEQUENCE [LARGE SCALE GENOMIC DNA]</scope>
    <source>
        <strain evidence="4 5">Japan</strain>
    </source>
</reference>
<dbReference type="Pfam" id="PF00808">
    <property type="entry name" value="CBFD_NFYB_HMF"/>
    <property type="match status" value="1"/>
</dbReference>
<dbReference type="Gene3D" id="1.10.20.10">
    <property type="entry name" value="Histone, subunit A"/>
    <property type="match status" value="1"/>
</dbReference>
<dbReference type="InterPro" id="IPR003958">
    <property type="entry name" value="CBFA_NFYB_domain"/>
</dbReference>
<dbReference type="Proteomes" id="UP001307889">
    <property type="component" value="Chromosome 6"/>
</dbReference>
<evidence type="ECO:0000313" key="4">
    <source>
        <dbReference type="EMBL" id="BES95652.1"/>
    </source>
</evidence>
<dbReference type="CDD" id="cd22929">
    <property type="entry name" value="HFD_POLE4-like"/>
    <property type="match status" value="1"/>
</dbReference>
<sequence>MEEMDLPESDIALDDSYQDAIVDDADLAGMDVVAETEEIIAGTEEIVNFTEEIVGFAEEIGDASEEVVDSNATEESTNSVQKSRTAKSRICELPLSKIKGIMKMDPEVGMVGSEAVFAVAKATELFLHALSKQSVHYTLAQKKKTIQRTHVDSAVQNSNCLYFLEDALD</sequence>
<dbReference type="PANTHER" id="PTHR10252:SF79">
    <property type="entry name" value="DNA POLYMERASE EPSILON SUBUNIT 4"/>
    <property type="match status" value="1"/>
</dbReference>